<dbReference type="GO" id="GO:0008270">
    <property type="term" value="F:zinc ion binding"/>
    <property type="evidence" value="ECO:0007669"/>
    <property type="project" value="UniProtKB-KW"/>
</dbReference>
<keyword evidence="4" id="KW-0862">Zinc</keyword>
<organism evidence="8 9">
    <name type="scientific">Elysia marginata</name>
    <dbReference type="NCBI Taxonomy" id="1093978"/>
    <lineage>
        <taxon>Eukaryota</taxon>
        <taxon>Metazoa</taxon>
        <taxon>Spiralia</taxon>
        <taxon>Lophotrochozoa</taxon>
        <taxon>Mollusca</taxon>
        <taxon>Gastropoda</taxon>
        <taxon>Heterobranchia</taxon>
        <taxon>Euthyneura</taxon>
        <taxon>Panpulmonata</taxon>
        <taxon>Sacoglossa</taxon>
        <taxon>Placobranchoidea</taxon>
        <taxon>Plakobranchidae</taxon>
        <taxon>Elysia</taxon>
    </lineage>
</organism>
<evidence type="ECO:0000256" key="3">
    <source>
        <dbReference type="ARBA" id="ARBA00022771"/>
    </source>
</evidence>
<proteinExistence type="predicted"/>
<feature type="domain" description="C2H2-type" evidence="7">
    <location>
        <begin position="256"/>
        <end position="283"/>
    </location>
</feature>
<dbReference type="AlphaFoldDB" id="A0AAV4I503"/>
<comment type="caution">
    <text evidence="8">The sequence shown here is derived from an EMBL/GenBank/DDBJ whole genome shotgun (WGS) entry which is preliminary data.</text>
</comment>
<dbReference type="InterPro" id="IPR050688">
    <property type="entry name" value="Zinc_finger/UBP_domain"/>
</dbReference>
<name>A0AAV4I503_9GAST</name>
<evidence type="ECO:0000256" key="4">
    <source>
        <dbReference type="ARBA" id="ARBA00022833"/>
    </source>
</evidence>
<dbReference type="GO" id="GO:0045944">
    <property type="term" value="P:positive regulation of transcription by RNA polymerase II"/>
    <property type="evidence" value="ECO:0007669"/>
    <property type="project" value="TreeGrafter"/>
</dbReference>
<dbReference type="InterPro" id="IPR036236">
    <property type="entry name" value="Znf_C2H2_sf"/>
</dbReference>
<dbReference type="GO" id="GO:0005634">
    <property type="term" value="C:nucleus"/>
    <property type="evidence" value="ECO:0007669"/>
    <property type="project" value="TreeGrafter"/>
</dbReference>
<keyword evidence="2" id="KW-0677">Repeat</keyword>
<dbReference type="Gene3D" id="3.30.160.60">
    <property type="entry name" value="Classic Zinc Finger"/>
    <property type="match status" value="1"/>
</dbReference>
<dbReference type="InterPro" id="IPR013087">
    <property type="entry name" value="Znf_C2H2_type"/>
</dbReference>
<feature type="domain" description="C2H2-type" evidence="7">
    <location>
        <begin position="227"/>
        <end position="255"/>
    </location>
</feature>
<gene>
    <name evidence="8" type="ORF">ElyMa_001188300</name>
</gene>
<dbReference type="SMART" id="SM00355">
    <property type="entry name" value="ZnF_C2H2"/>
    <property type="match status" value="5"/>
</dbReference>
<dbReference type="EMBL" id="BMAT01002336">
    <property type="protein sequence ID" value="GFS04960.1"/>
    <property type="molecule type" value="Genomic_DNA"/>
</dbReference>
<dbReference type="Proteomes" id="UP000762676">
    <property type="component" value="Unassembled WGS sequence"/>
</dbReference>
<evidence type="ECO:0000256" key="6">
    <source>
        <dbReference type="SAM" id="MobiDB-lite"/>
    </source>
</evidence>
<evidence type="ECO:0000259" key="7">
    <source>
        <dbReference type="PROSITE" id="PS50157"/>
    </source>
</evidence>
<dbReference type="PANTHER" id="PTHR24403:SF67">
    <property type="entry name" value="FI01116P-RELATED"/>
    <property type="match status" value="1"/>
</dbReference>
<protein>
    <submittedName>
        <fullName evidence="8">Zinc finger protein 845</fullName>
    </submittedName>
</protein>
<accession>A0AAV4I503</accession>
<reference evidence="8 9" key="1">
    <citation type="journal article" date="2021" name="Elife">
        <title>Chloroplast acquisition without the gene transfer in kleptoplastic sea slugs, Plakobranchus ocellatus.</title>
        <authorList>
            <person name="Maeda T."/>
            <person name="Takahashi S."/>
            <person name="Yoshida T."/>
            <person name="Shimamura S."/>
            <person name="Takaki Y."/>
            <person name="Nagai Y."/>
            <person name="Toyoda A."/>
            <person name="Suzuki Y."/>
            <person name="Arimoto A."/>
            <person name="Ishii H."/>
            <person name="Satoh N."/>
            <person name="Nishiyama T."/>
            <person name="Hasebe M."/>
            <person name="Maruyama T."/>
            <person name="Minagawa J."/>
            <person name="Obokata J."/>
            <person name="Shigenobu S."/>
        </authorList>
    </citation>
    <scope>NUCLEOTIDE SEQUENCE [LARGE SCALE GENOMIC DNA]</scope>
</reference>
<dbReference type="PROSITE" id="PS50157">
    <property type="entry name" value="ZINC_FINGER_C2H2_2"/>
    <property type="match status" value="2"/>
</dbReference>
<evidence type="ECO:0000313" key="8">
    <source>
        <dbReference type="EMBL" id="GFS04960.1"/>
    </source>
</evidence>
<evidence type="ECO:0000256" key="2">
    <source>
        <dbReference type="ARBA" id="ARBA00022737"/>
    </source>
</evidence>
<evidence type="ECO:0000256" key="5">
    <source>
        <dbReference type="PROSITE-ProRule" id="PRU00042"/>
    </source>
</evidence>
<dbReference type="PANTHER" id="PTHR24403">
    <property type="entry name" value="ZINC FINGER PROTEIN"/>
    <property type="match status" value="1"/>
</dbReference>
<keyword evidence="9" id="KW-1185">Reference proteome</keyword>
<keyword evidence="3 5" id="KW-0863">Zinc-finger</keyword>
<dbReference type="PROSITE" id="PS00028">
    <property type="entry name" value="ZINC_FINGER_C2H2_1"/>
    <property type="match status" value="2"/>
</dbReference>
<dbReference type="SUPFAM" id="SSF57667">
    <property type="entry name" value="beta-beta-alpha zinc fingers"/>
    <property type="match status" value="1"/>
</dbReference>
<keyword evidence="1" id="KW-0479">Metal-binding</keyword>
<feature type="region of interest" description="Disordered" evidence="6">
    <location>
        <begin position="145"/>
        <end position="170"/>
    </location>
</feature>
<evidence type="ECO:0000256" key="1">
    <source>
        <dbReference type="ARBA" id="ARBA00022723"/>
    </source>
</evidence>
<sequence>MKGDQMETPLTISMSSPDPYITLQCQDCGFTTSKEKKLVKHIRKCHGQLVIQCPWCLSSHFSSSPGALCAHKKQQHRSVRLRCFLCQFSSRSLSRWADHVTKSHPRSLSSLVGVASEFVKPKLGPASHGDVTGNVLCQPGKKEKDNIHVKSDGSSQQDLKGSSPVVKDSGPQSLLNHEQFSVSLSQFSTSKQADLRSHVALKHQDLSNTAPTSCDVRIKQLDQIMSIECPYCGISYSDINVLKQHCKSNHKKDSMYSCTVCDHQCKSFSALWSHVKTHLGDKPSADSHIMPKHTVKKTNSHSYVKFALLVVSASDAWAQLSLNDNWEKSKLTVMRTMRKQCMSSMTS</sequence>
<evidence type="ECO:0000313" key="9">
    <source>
        <dbReference type="Proteomes" id="UP000762676"/>
    </source>
</evidence>